<gene>
    <name evidence="2" type="ORF">JAAARDRAFT_44818</name>
</gene>
<evidence type="ECO:0000313" key="3">
    <source>
        <dbReference type="Proteomes" id="UP000027265"/>
    </source>
</evidence>
<dbReference type="OrthoDB" id="3259155at2759"/>
<feature type="region of interest" description="Disordered" evidence="1">
    <location>
        <begin position="47"/>
        <end position="85"/>
    </location>
</feature>
<dbReference type="InParanoid" id="A0A067Q686"/>
<evidence type="ECO:0000256" key="1">
    <source>
        <dbReference type="SAM" id="MobiDB-lite"/>
    </source>
</evidence>
<sequence>MSLSVKIPTITTFNRQPRTIVTQAELDEFEGEQEFSNWYWRPVPTPKSVGSNVSTRPSTPIPTSLMQSTSSEMAPLASSSSSGGVSTAEAGPLLASLHLDRELVLDRIDELHIELSLSRRHPASDKDLPPPSLWRYHSTSLPGIFTHDHLYDSALGRAFHCFNSAEGVSEGVWVELLTSSVFFPSPSAFNRPDLSPDLMQYHPSFRTSNPPNDFKDSMIGRAIREWNSPKGIPVDSWTFVYTSTVTCCSCWKMRTFDGDEAHRDANGAPKCIGQELEEWHPISPSDKGKGKSRA</sequence>
<dbReference type="EMBL" id="KL197711">
    <property type="protein sequence ID" value="KDQ62459.1"/>
    <property type="molecule type" value="Genomic_DNA"/>
</dbReference>
<dbReference type="HOGENOM" id="CLU_946855_0_0_1"/>
<organism evidence="2 3">
    <name type="scientific">Jaapia argillacea MUCL 33604</name>
    <dbReference type="NCBI Taxonomy" id="933084"/>
    <lineage>
        <taxon>Eukaryota</taxon>
        <taxon>Fungi</taxon>
        <taxon>Dikarya</taxon>
        <taxon>Basidiomycota</taxon>
        <taxon>Agaricomycotina</taxon>
        <taxon>Agaricomycetes</taxon>
        <taxon>Agaricomycetidae</taxon>
        <taxon>Jaapiales</taxon>
        <taxon>Jaapiaceae</taxon>
        <taxon>Jaapia</taxon>
    </lineage>
</organism>
<proteinExistence type="predicted"/>
<protein>
    <submittedName>
        <fullName evidence="2">Uncharacterized protein</fullName>
    </submittedName>
</protein>
<feature type="compositionally biased region" description="Low complexity" evidence="1">
    <location>
        <begin position="68"/>
        <end position="85"/>
    </location>
</feature>
<evidence type="ECO:0000313" key="2">
    <source>
        <dbReference type="EMBL" id="KDQ62459.1"/>
    </source>
</evidence>
<dbReference type="STRING" id="933084.A0A067Q686"/>
<dbReference type="AlphaFoldDB" id="A0A067Q686"/>
<feature type="compositionally biased region" description="Polar residues" evidence="1">
    <location>
        <begin position="48"/>
        <end position="67"/>
    </location>
</feature>
<keyword evidence="3" id="KW-1185">Reference proteome</keyword>
<name>A0A067Q686_9AGAM</name>
<accession>A0A067Q686</accession>
<dbReference type="Proteomes" id="UP000027265">
    <property type="component" value="Unassembled WGS sequence"/>
</dbReference>
<reference evidence="3" key="1">
    <citation type="journal article" date="2014" name="Proc. Natl. Acad. Sci. U.S.A.">
        <title>Extensive sampling of basidiomycete genomes demonstrates inadequacy of the white-rot/brown-rot paradigm for wood decay fungi.</title>
        <authorList>
            <person name="Riley R."/>
            <person name="Salamov A.A."/>
            <person name="Brown D.W."/>
            <person name="Nagy L.G."/>
            <person name="Floudas D."/>
            <person name="Held B.W."/>
            <person name="Levasseur A."/>
            <person name="Lombard V."/>
            <person name="Morin E."/>
            <person name="Otillar R."/>
            <person name="Lindquist E.A."/>
            <person name="Sun H."/>
            <person name="LaButti K.M."/>
            <person name="Schmutz J."/>
            <person name="Jabbour D."/>
            <person name="Luo H."/>
            <person name="Baker S.E."/>
            <person name="Pisabarro A.G."/>
            <person name="Walton J.D."/>
            <person name="Blanchette R.A."/>
            <person name="Henrissat B."/>
            <person name="Martin F."/>
            <person name="Cullen D."/>
            <person name="Hibbett D.S."/>
            <person name="Grigoriev I.V."/>
        </authorList>
    </citation>
    <scope>NUCLEOTIDE SEQUENCE [LARGE SCALE GENOMIC DNA]</scope>
    <source>
        <strain evidence="3">MUCL 33604</strain>
    </source>
</reference>